<gene>
    <name evidence="1" type="ORF">RPERSI_LOCUS12231</name>
</gene>
<organism evidence="1 2">
    <name type="scientific">Racocetra persica</name>
    <dbReference type="NCBI Taxonomy" id="160502"/>
    <lineage>
        <taxon>Eukaryota</taxon>
        <taxon>Fungi</taxon>
        <taxon>Fungi incertae sedis</taxon>
        <taxon>Mucoromycota</taxon>
        <taxon>Glomeromycotina</taxon>
        <taxon>Glomeromycetes</taxon>
        <taxon>Diversisporales</taxon>
        <taxon>Gigasporaceae</taxon>
        <taxon>Racocetra</taxon>
    </lineage>
</organism>
<evidence type="ECO:0000313" key="1">
    <source>
        <dbReference type="EMBL" id="CAG8731769.1"/>
    </source>
</evidence>
<accession>A0ACA9Q0X2</accession>
<protein>
    <submittedName>
        <fullName evidence="1">5456_t:CDS:1</fullName>
    </submittedName>
</protein>
<evidence type="ECO:0000313" key="2">
    <source>
        <dbReference type="Proteomes" id="UP000789920"/>
    </source>
</evidence>
<dbReference type="EMBL" id="CAJVQC010026002">
    <property type="protein sequence ID" value="CAG8731769.1"/>
    <property type="molecule type" value="Genomic_DNA"/>
</dbReference>
<sequence length="446" mass="52541">LFSKVYKDERTTSVKLLQRIDNFKELVNYWGYPVEEHIVRTQDNYILGIQRIPHGRIIPDDDELVHISHNDNDNEIQHESIESVFRRCGISLNTIRHPDRDHDGLFHSDENSSSAGLLHMTNTQKSADVSSSSTYSNKSMNSREIVSEPNERRNFVKPVVLFYHGLMTCSELWVCNYEYENRLCCLLADAGYDVWFGNSRGNKYSMKHLKYDPSGRKFWNFSMDEFALYDLPDTINHWFQIVRSHNFQMYDELPTYSYTTTSFGKSCQRFPTQQITTPIAVFYGGCDSLLDITMLLEQIPKPVFVKEIPEYEHLDLIWASDINHKVFPVIFHLLRKYNIHDGNDITYSSDEPSDIEQNYIFNYEDYENQTNDITHQQQKEVIQRDTMVGERYDNESSDSHYQKVSEHSEELDSKSYNSNEIEQESPDESDHTREIIYREDYDDDDN</sequence>
<dbReference type="Proteomes" id="UP000789920">
    <property type="component" value="Unassembled WGS sequence"/>
</dbReference>
<keyword evidence="2" id="KW-1185">Reference proteome</keyword>
<name>A0ACA9Q0X2_9GLOM</name>
<feature type="non-terminal residue" evidence="1">
    <location>
        <position position="1"/>
    </location>
</feature>
<comment type="caution">
    <text evidence="1">The sequence shown here is derived from an EMBL/GenBank/DDBJ whole genome shotgun (WGS) entry which is preliminary data.</text>
</comment>
<proteinExistence type="predicted"/>
<feature type="non-terminal residue" evidence="1">
    <location>
        <position position="446"/>
    </location>
</feature>
<reference evidence="1" key="1">
    <citation type="submission" date="2021-06" db="EMBL/GenBank/DDBJ databases">
        <authorList>
            <person name="Kallberg Y."/>
            <person name="Tangrot J."/>
            <person name="Rosling A."/>
        </authorList>
    </citation>
    <scope>NUCLEOTIDE SEQUENCE</scope>
    <source>
        <strain evidence="1">MA461A</strain>
    </source>
</reference>